<name>A0A075FMR4_9ARCH</name>
<evidence type="ECO:0000313" key="1">
    <source>
        <dbReference type="EMBL" id="AIE91002.1"/>
    </source>
</evidence>
<dbReference type="EMBL" id="KF900324">
    <property type="protein sequence ID" value="AIE91002.1"/>
    <property type="molecule type" value="Genomic_DNA"/>
</dbReference>
<accession>A0A075FMR4</accession>
<proteinExistence type="predicted"/>
<dbReference type="AlphaFoldDB" id="A0A075FMR4"/>
<organism evidence="1">
    <name type="scientific">uncultured marine thaumarchaeote AD1000_100_C06</name>
    <dbReference type="NCBI Taxonomy" id="1455887"/>
    <lineage>
        <taxon>Archaea</taxon>
        <taxon>Nitrososphaerota</taxon>
        <taxon>environmental samples</taxon>
    </lineage>
</organism>
<reference evidence="1" key="1">
    <citation type="journal article" date="2014" name="Genome Biol. Evol.">
        <title>Pangenome evidence for extensive interdomain horizontal transfer affecting lineage core and shell genes in uncultured planktonic thaumarchaeota and euryarchaeota.</title>
        <authorList>
            <person name="Deschamps P."/>
            <person name="Zivanovic Y."/>
            <person name="Moreira D."/>
            <person name="Rodriguez-Valera F."/>
            <person name="Lopez-Garcia P."/>
        </authorList>
    </citation>
    <scope>NUCLEOTIDE SEQUENCE</scope>
</reference>
<protein>
    <submittedName>
        <fullName evidence="1">Uncharacterized protein</fullName>
    </submittedName>
</protein>
<sequence length="183" mass="20728">MFAGAAQPNQPSLQISWRIFFETFGIQTSFHDFYLLCGAYSPALWLFNEQIAVEIEAYNCVGAKPIRYQEAADQSAFPIICIKGLPQVNRYSVRMFVPKQTAQRYPRFYWAKFAEGEGGKLCLVEGSKFCYLQKPVRHLELEREREIDSPVQPNSESAMVVKALTLGNASYLVSLQSKAIAKI</sequence>